<accession>E4N841</accession>
<evidence type="ECO:0000313" key="3">
    <source>
        <dbReference type="Proteomes" id="UP000007076"/>
    </source>
</evidence>
<keyword evidence="1" id="KW-0732">Signal</keyword>
<dbReference type="eggNOG" id="ENOG5034A1R">
    <property type="taxonomic scope" value="Bacteria"/>
</dbReference>
<dbReference type="HOGENOM" id="CLU_178427_0_0_11"/>
<evidence type="ECO:0000313" key="2">
    <source>
        <dbReference type="EMBL" id="BAJ27372.1"/>
    </source>
</evidence>
<dbReference type="EMBL" id="AP010968">
    <property type="protein sequence ID" value="BAJ27372.1"/>
    <property type="molecule type" value="Genomic_DNA"/>
</dbReference>
<reference evidence="2 3" key="1">
    <citation type="journal article" date="2010" name="DNA Res.">
        <title>Genome sequence of Kitasatospora setae NBRC 14216T: an evolutionary snapshot of the family Streptomycetaceae.</title>
        <authorList>
            <person name="Ichikawa N."/>
            <person name="Oguchi A."/>
            <person name="Ikeda H."/>
            <person name="Ishikawa J."/>
            <person name="Kitani S."/>
            <person name="Watanabe Y."/>
            <person name="Nakamura S."/>
            <person name="Katano Y."/>
            <person name="Kishi E."/>
            <person name="Sasagawa M."/>
            <person name="Ankai A."/>
            <person name="Fukui S."/>
            <person name="Hashimoto Y."/>
            <person name="Kamata S."/>
            <person name="Otoguro M."/>
            <person name="Tanikawa S."/>
            <person name="Nihira T."/>
            <person name="Horinouchi S."/>
            <person name="Ohnishi Y."/>
            <person name="Hayakawa M."/>
            <person name="Kuzuyama T."/>
            <person name="Arisawa A."/>
            <person name="Nomoto F."/>
            <person name="Miura H."/>
            <person name="Takahashi Y."/>
            <person name="Fujita N."/>
        </authorList>
    </citation>
    <scope>NUCLEOTIDE SEQUENCE [LARGE SCALE GENOMIC DNA]</scope>
    <source>
        <strain evidence="3">ATCC 33774 / DSM 43861 / JCM 3304 / KCC A-0304 / NBRC 14216 / KM-6054</strain>
    </source>
</reference>
<organism evidence="2 3">
    <name type="scientific">Kitasatospora setae (strain ATCC 33774 / DSM 43861 / JCM 3304 / KCC A-0304 / NBRC 14216 / KM-6054)</name>
    <name type="common">Streptomyces setae</name>
    <dbReference type="NCBI Taxonomy" id="452652"/>
    <lineage>
        <taxon>Bacteria</taxon>
        <taxon>Bacillati</taxon>
        <taxon>Actinomycetota</taxon>
        <taxon>Actinomycetes</taxon>
        <taxon>Kitasatosporales</taxon>
        <taxon>Streptomycetaceae</taxon>
        <taxon>Kitasatospora</taxon>
    </lineage>
</organism>
<dbReference type="Proteomes" id="UP000007076">
    <property type="component" value="Chromosome"/>
</dbReference>
<proteinExistence type="predicted"/>
<dbReference type="RefSeq" id="WP_014134690.1">
    <property type="nucleotide sequence ID" value="NC_016109.1"/>
</dbReference>
<dbReference type="KEGG" id="ksk:KSE_15450"/>
<evidence type="ECO:0008006" key="4">
    <source>
        <dbReference type="Google" id="ProtNLM"/>
    </source>
</evidence>
<keyword evidence="3" id="KW-1185">Reference proteome</keyword>
<evidence type="ECO:0000256" key="1">
    <source>
        <dbReference type="SAM" id="SignalP"/>
    </source>
</evidence>
<name>E4N841_KITSK</name>
<feature type="signal peptide" evidence="1">
    <location>
        <begin position="1"/>
        <end position="25"/>
    </location>
</feature>
<dbReference type="AlphaFoldDB" id="E4N841"/>
<gene>
    <name evidence="2" type="ordered locus">KSE_15450</name>
</gene>
<dbReference type="PATRIC" id="fig|452652.3.peg.1549"/>
<protein>
    <recommendedName>
        <fullName evidence="4">Secreted protein</fullName>
    </recommendedName>
</protein>
<feature type="chain" id="PRO_5003185027" description="Secreted protein" evidence="1">
    <location>
        <begin position="26"/>
        <end position="103"/>
    </location>
</feature>
<dbReference type="STRING" id="452652.KSE_15450"/>
<sequence length="103" mass="10339">MIVRAILVSLVAAGAVLGLAAPAPAAGRAASGDVVVFSTEAQPLDVYRDPVGCQQLPTVAHVLTNQTDRPVKVYGNPFCLGPSVVVQPGYGTHVPGGAGSFSA</sequence>